<feature type="region of interest" description="Disordered" evidence="1">
    <location>
        <begin position="1"/>
        <end position="24"/>
    </location>
</feature>
<accession>A0ABR4LTL8</accession>
<feature type="compositionally biased region" description="Basic residues" evidence="1">
    <location>
        <begin position="1"/>
        <end position="12"/>
    </location>
</feature>
<reference evidence="2 3" key="1">
    <citation type="submission" date="2024-07" db="EMBL/GenBank/DDBJ databases">
        <title>Section-level genome sequencing and comparative genomics of Aspergillus sections Usti and Cavernicolus.</title>
        <authorList>
            <consortium name="Lawrence Berkeley National Laboratory"/>
            <person name="Nybo J.L."/>
            <person name="Vesth T.C."/>
            <person name="Theobald S."/>
            <person name="Frisvad J.C."/>
            <person name="Larsen T.O."/>
            <person name="Kjaerboelling I."/>
            <person name="Rothschild-Mancinelli K."/>
            <person name="Lyhne E.K."/>
            <person name="Kogle M.E."/>
            <person name="Barry K."/>
            <person name="Clum A."/>
            <person name="Na H."/>
            <person name="Ledsgaard L."/>
            <person name="Lin J."/>
            <person name="Lipzen A."/>
            <person name="Kuo A."/>
            <person name="Riley R."/>
            <person name="Mondo S."/>
            <person name="Labutti K."/>
            <person name="Haridas S."/>
            <person name="Pangalinan J."/>
            <person name="Salamov A.A."/>
            <person name="Simmons B.A."/>
            <person name="Magnuson J.K."/>
            <person name="Chen J."/>
            <person name="Drula E."/>
            <person name="Henrissat B."/>
            <person name="Wiebenga A."/>
            <person name="Lubbers R.J."/>
            <person name="Gomes A.C."/>
            <person name="Macurrencykelacurrency M.R."/>
            <person name="Stajich J."/>
            <person name="Grigoriev I.V."/>
            <person name="Mortensen U.H."/>
            <person name="De Vries R.P."/>
            <person name="Baker S.E."/>
            <person name="Andersen M.R."/>
        </authorList>
    </citation>
    <scope>NUCLEOTIDE SEQUENCE [LARGE SCALE GENOMIC DNA]</scope>
    <source>
        <strain evidence="2 3">CBS 449.75</strain>
    </source>
</reference>
<name>A0ABR4LTL8_9EURO</name>
<organism evidence="2 3">
    <name type="scientific">Aspergillus lucknowensis</name>
    <dbReference type="NCBI Taxonomy" id="176173"/>
    <lineage>
        <taxon>Eukaryota</taxon>
        <taxon>Fungi</taxon>
        <taxon>Dikarya</taxon>
        <taxon>Ascomycota</taxon>
        <taxon>Pezizomycotina</taxon>
        <taxon>Eurotiomycetes</taxon>
        <taxon>Eurotiomycetidae</taxon>
        <taxon>Eurotiales</taxon>
        <taxon>Aspergillaceae</taxon>
        <taxon>Aspergillus</taxon>
        <taxon>Aspergillus subgen. Nidulantes</taxon>
    </lineage>
</organism>
<dbReference type="RefSeq" id="XP_070885691.1">
    <property type="nucleotide sequence ID" value="XM_071024462.1"/>
</dbReference>
<sequence length="121" mass="14083">MSHKSLRQHGNAKHSQPVSHSRVQCDKSTATIGVSWGMLLRWAPRRKLDRYQRMMICKRNHHPSFSLTFPRRRRLRGRDYWCLKTSSSLGLTVWFLKVLNSEKSRVSPHPTTSLAVMSLPT</sequence>
<evidence type="ECO:0000313" key="3">
    <source>
        <dbReference type="Proteomes" id="UP001610432"/>
    </source>
</evidence>
<gene>
    <name evidence="2" type="ORF">BJX67DRAFT_124675</name>
</gene>
<keyword evidence="3" id="KW-1185">Reference proteome</keyword>
<evidence type="ECO:0000256" key="1">
    <source>
        <dbReference type="SAM" id="MobiDB-lite"/>
    </source>
</evidence>
<feature type="compositionally biased region" description="Polar residues" evidence="1">
    <location>
        <begin position="13"/>
        <end position="24"/>
    </location>
</feature>
<proteinExistence type="predicted"/>
<protein>
    <submittedName>
        <fullName evidence="2">Uncharacterized protein</fullName>
    </submittedName>
</protein>
<dbReference type="Proteomes" id="UP001610432">
    <property type="component" value="Unassembled WGS sequence"/>
</dbReference>
<dbReference type="EMBL" id="JBFXLQ010000023">
    <property type="protein sequence ID" value="KAL2866712.1"/>
    <property type="molecule type" value="Genomic_DNA"/>
</dbReference>
<evidence type="ECO:0000313" key="2">
    <source>
        <dbReference type="EMBL" id="KAL2866712.1"/>
    </source>
</evidence>
<comment type="caution">
    <text evidence="2">The sequence shown here is derived from an EMBL/GenBank/DDBJ whole genome shotgun (WGS) entry which is preliminary data.</text>
</comment>
<dbReference type="GeneID" id="98139534"/>